<proteinExistence type="predicted"/>
<dbReference type="AlphaFoldDB" id="A0A316G1I9"/>
<keyword evidence="2" id="KW-1185">Reference proteome</keyword>
<protein>
    <submittedName>
        <fullName evidence="1">Uncharacterized protein</fullName>
    </submittedName>
</protein>
<name>A0A316G1I9_9GAMM</name>
<sequence length="172" mass="19821">MTGRTVPLSVRVSHDDADFLASLEIEGAESPSEKLRALITEARRRQDSVGGFSEAQLELRRLIQPLIEKVQDFEANNEEYSQLLHLGLEWIPEAMAELVAQRFKLTGEAESEQMQQLERRVTDRVFRLIEGFLRLAVTQDCEGYDPQVVQKRLPKIRQLIELMRIMEQNTPT</sequence>
<reference evidence="1 2" key="1">
    <citation type="submission" date="2018-05" db="EMBL/GenBank/DDBJ databases">
        <title>Genomic Encyclopedia of Type Strains, Phase IV (KMG-IV): sequencing the most valuable type-strain genomes for metagenomic binning, comparative biology and taxonomic classification.</title>
        <authorList>
            <person name="Goeker M."/>
        </authorList>
    </citation>
    <scope>NUCLEOTIDE SEQUENCE [LARGE SCALE GENOMIC DNA]</scope>
    <source>
        <strain evidence="1 2">DSM 25350</strain>
    </source>
</reference>
<comment type="caution">
    <text evidence="1">The sequence shown here is derived from an EMBL/GenBank/DDBJ whole genome shotgun (WGS) entry which is preliminary data.</text>
</comment>
<dbReference type="Proteomes" id="UP000245790">
    <property type="component" value="Unassembled WGS sequence"/>
</dbReference>
<accession>A0A316G1I9</accession>
<dbReference type="OrthoDB" id="5771270at2"/>
<dbReference type="RefSeq" id="WP_109761830.1">
    <property type="nucleotide sequence ID" value="NZ_QGGU01000002.1"/>
</dbReference>
<dbReference type="EMBL" id="QGGU01000002">
    <property type="protein sequence ID" value="PWK53766.1"/>
    <property type="molecule type" value="Genomic_DNA"/>
</dbReference>
<evidence type="ECO:0000313" key="2">
    <source>
        <dbReference type="Proteomes" id="UP000245790"/>
    </source>
</evidence>
<evidence type="ECO:0000313" key="1">
    <source>
        <dbReference type="EMBL" id="PWK53766.1"/>
    </source>
</evidence>
<organism evidence="1 2">
    <name type="scientific">Pleionea mediterranea</name>
    <dbReference type="NCBI Taxonomy" id="523701"/>
    <lineage>
        <taxon>Bacteria</taxon>
        <taxon>Pseudomonadati</taxon>
        <taxon>Pseudomonadota</taxon>
        <taxon>Gammaproteobacteria</taxon>
        <taxon>Oceanospirillales</taxon>
        <taxon>Pleioneaceae</taxon>
        <taxon>Pleionea</taxon>
    </lineage>
</organism>
<gene>
    <name evidence="1" type="ORF">C8D97_102155</name>
</gene>